<reference evidence="3" key="1">
    <citation type="submission" date="2022-06" db="EMBL/GenBank/DDBJ databases">
        <authorList>
            <consortium name="SYNGENTA / RWTH Aachen University"/>
        </authorList>
    </citation>
    <scope>NUCLEOTIDE SEQUENCE</scope>
</reference>
<evidence type="ECO:0000313" key="3">
    <source>
        <dbReference type="EMBL" id="CAH7690033.1"/>
    </source>
</evidence>
<keyword evidence="1" id="KW-0175">Coiled coil</keyword>
<organism evidence="3 4">
    <name type="scientific">Phakopsora pachyrhizi</name>
    <name type="common">Asian soybean rust disease fungus</name>
    <dbReference type="NCBI Taxonomy" id="170000"/>
    <lineage>
        <taxon>Eukaryota</taxon>
        <taxon>Fungi</taxon>
        <taxon>Dikarya</taxon>
        <taxon>Basidiomycota</taxon>
        <taxon>Pucciniomycotina</taxon>
        <taxon>Pucciniomycetes</taxon>
        <taxon>Pucciniales</taxon>
        <taxon>Phakopsoraceae</taxon>
        <taxon>Phakopsora</taxon>
    </lineage>
</organism>
<accession>A0AAV0BRJ9</accession>
<comment type="caution">
    <text evidence="3">The sequence shown here is derived from an EMBL/GenBank/DDBJ whole genome shotgun (WGS) entry which is preliminary data.</text>
</comment>
<feature type="chain" id="PRO_5043583601" evidence="2">
    <location>
        <begin position="20"/>
        <end position="707"/>
    </location>
</feature>
<proteinExistence type="predicted"/>
<feature type="coiled-coil region" evidence="1">
    <location>
        <begin position="385"/>
        <end position="423"/>
    </location>
</feature>
<sequence>MLLTLKLIIVLICLEFAYWIDGMQDAFHFAPLDGYEQQLPRAVTPTSARGDYLPLTHENNFIYQGGNPLLPAVETVAGQPQSPGFDINNYLLDDEALLPHGLHDSFWSSAAGGTHHQNQPELAQPGGFLNLLSSSTDVYFNDMYNLHTNILQAENIQHLHQTTDNPVNHQSISYPFDYPLGMKTPAPQISQPEELESPSDENIQHLHQTTDNLVNHQSISYPFDFPFGMKTPAPQISQPEELESPFDENIQHLHQTTDNLVNHQSISYQIDYPFGMKTPAPQISQPEELQSPSDFNHMGFEPNFGYLTNYLNHQGPTTHESFGLHQLEQNREEIDSNLMQATPHGISKIGGNANNLDEETLQFSGPSHHFTPSIDSETAVIHIEKARLMNNNDDVENLAVNSKKRIREALDKKLNVLESTEENRKKIIATLTNNFRVDFGEGQKLMSRKPIWCLYQPAKYVLDQEKATDIRILEFGAKFNEEAKKQIENIKKELKVSTIYDEYLIWAQNAKMRRRLYYSIKSIRWEGYNDLTGKISEIISEIDLYLGEGVDTSSAQRKMEDISIIATVLMKVISSFFSDHENSNLFGDEANIFHYLKEFWKICFAKTQDPNFFCQSIGPNQGLAAEKCQPIGYRKVKDLNSIFEKLKKAVLRTRMGALASMQLTWNLISVRFGVFYPEKTIRMQNASPNCNMTNFFERALLYFIMIS</sequence>
<keyword evidence="4" id="KW-1185">Reference proteome</keyword>
<dbReference type="AlphaFoldDB" id="A0AAV0BRJ9"/>
<protein>
    <submittedName>
        <fullName evidence="3">Expressed protein</fullName>
    </submittedName>
</protein>
<dbReference type="Proteomes" id="UP001153365">
    <property type="component" value="Unassembled WGS sequence"/>
</dbReference>
<gene>
    <name evidence="3" type="ORF">PPACK8108_LOCUS25256</name>
</gene>
<keyword evidence="2" id="KW-0732">Signal</keyword>
<evidence type="ECO:0000256" key="2">
    <source>
        <dbReference type="SAM" id="SignalP"/>
    </source>
</evidence>
<evidence type="ECO:0000313" key="4">
    <source>
        <dbReference type="Proteomes" id="UP001153365"/>
    </source>
</evidence>
<name>A0AAV0BRJ9_PHAPC</name>
<feature type="signal peptide" evidence="2">
    <location>
        <begin position="1"/>
        <end position="19"/>
    </location>
</feature>
<dbReference type="EMBL" id="CALTRL010006186">
    <property type="protein sequence ID" value="CAH7690033.1"/>
    <property type="molecule type" value="Genomic_DNA"/>
</dbReference>
<evidence type="ECO:0000256" key="1">
    <source>
        <dbReference type="SAM" id="Coils"/>
    </source>
</evidence>